<feature type="domain" description="SH3b" evidence="4">
    <location>
        <begin position="288"/>
        <end position="348"/>
    </location>
</feature>
<dbReference type="RefSeq" id="WP_171778671.1">
    <property type="nucleotide sequence ID" value="NZ_CP045273.1"/>
</dbReference>
<dbReference type="InterPro" id="IPR018392">
    <property type="entry name" value="LysM"/>
</dbReference>
<keyword evidence="3" id="KW-0732">Signal</keyword>
<dbReference type="SMART" id="SM00287">
    <property type="entry name" value="SH3b"/>
    <property type="match status" value="2"/>
</dbReference>
<dbReference type="Pfam" id="PF08239">
    <property type="entry name" value="SH3_3"/>
    <property type="match status" value="2"/>
</dbReference>
<dbReference type="GO" id="GO:0071555">
    <property type="term" value="P:cell wall organization"/>
    <property type="evidence" value="ECO:0007669"/>
    <property type="project" value="UniProtKB-KW"/>
</dbReference>
<dbReference type="Gene3D" id="2.30.30.40">
    <property type="entry name" value="SH3 Domains"/>
    <property type="match status" value="2"/>
</dbReference>
<evidence type="ECO:0000313" key="6">
    <source>
        <dbReference type="EMBL" id="QJX80676.1"/>
    </source>
</evidence>
<evidence type="ECO:0000256" key="1">
    <source>
        <dbReference type="ARBA" id="ARBA00022801"/>
    </source>
</evidence>
<proteinExistence type="predicted"/>
<keyword evidence="6" id="KW-0614">Plasmid</keyword>
<dbReference type="Gene3D" id="3.10.350.10">
    <property type="entry name" value="LysM domain"/>
    <property type="match status" value="3"/>
</dbReference>
<organism evidence="6 7">
    <name type="scientific">Priestia megaterium</name>
    <name type="common">Bacillus megaterium</name>
    <dbReference type="NCBI Taxonomy" id="1404"/>
    <lineage>
        <taxon>Bacteria</taxon>
        <taxon>Bacillati</taxon>
        <taxon>Bacillota</taxon>
        <taxon>Bacilli</taxon>
        <taxon>Bacillales</taxon>
        <taxon>Bacillaceae</taxon>
        <taxon>Priestia</taxon>
    </lineage>
</organism>
<dbReference type="Proteomes" id="UP000501076">
    <property type="component" value="Plasmid pFDU301A"/>
</dbReference>
<dbReference type="PROSITE" id="PS51782">
    <property type="entry name" value="LYSM"/>
    <property type="match status" value="3"/>
</dbReference>
<evidence type="ECO:0000259" key="5">
    <source>
        <dbReference type="PROSITE" id="PS51782"/>
    </source>
</evidence>
<reference evidence="6 7" key="1">
    <citation type="submission" date="2019-10" db="EMBL/GenBank/DDBJ databases">
        <title>Complete genome sequences for adaption low water activity.</title>
        <authorList>
            <person name="Zhao L."/>
            <person name="Zhong J."/>
        </authorList>
    </citation>
    <scope>NUCLEOTIDE SEQUENCE [LARGE SCALE GENOMIC DNA]</scope>
    <source>
        <strain evidence="6 7">FDU301</strain>
        <plasmid evidence="7">pfdu301a</plasmid>
    </source>
</reference>
<accession>A0A6M6E557</accession>
<protein>
    <submittedName>
        <fullName evidence="6">LysM peptidoglycan-binding domain-containing protein</fullName>
    </submittedName>
</protein>
<evidence type="ECO:0000259" key="4">
    <source>
        <dbReference type="PROSITE" id="PS51781"/>
    </source>
</evidence>
<dbReference type="InterPro" id="IPR003646">
    <property type="entry name" value="SH3-like_bac-type"/>
</dbReference>
<feature type="signal peptide" evidence="3">
    <location>
        <begin position="1"/>
        <end position="23"/>
    </location>
</feature>
<dbReference type="CDD" id="cd00118">
    <property type="entry name" value="LysM"/>
    <property type="match status" value="3"/>
</dbReference>
<dbReference type="PROSITE" id="PS51781">
    <property type="entry name" value="SH3B"/>
    <property type="match status" value="2"/>
</dbReference>
<dbReference type="SMART" id="SM00257">
    <property type="entry name" value="LysM"/>
    <property type="match status" value="3"/>
</dbReference>
<keyword evidence="1" id="KW-0378">Hydrolase</keyword>
<dbReference type="Pfam" id="PF01476">
    <property type="entry name" value="LysM"/>
    <property type="match status" value="3"/>
</dbReference>
<dbReference type="InterPro" id="IPR050695">
    <property type="entry name" value="N-acetylmuramoyl_amidase_3"/>
</dbReference>
<dbReference type="Gene3D" id="3.40.630.40">
    <property type="entry name" value="Zn-dependent exopeptidases"/>
    <property type="match status" value="1"/>
</dbReference>
<dbReference type="GO" id="GO:0008745">
    <property type="term" value="F:N-acetylmuramoyl-L-alanine amidase activity"/>
    <property type="evidence" value="ECO:0007669"/>
    <property type="project" value="InterPro"/>
</dbReference>
<dbReference type="PANTHER" id="PTHR30404">
    <property type="entry name" value="N-ACETYLMURAMOYL-L-ALANINE AMIDASE"/>
    <property type="match status" value="1"/>
</dbReference>
<evidence type="ECO:0000256" key="2">
    <source>
        <dbReference type="ARBA" id="ARBA00023316"/>
    </source>
</evidence>
<dbReference type="InterPro" id="IPR002508">
    <property type="entry name" value="MurNAc-LAA_cat"/>
</dbReference>
<dbReference type="CDD" id="cd02696">
    <property type="entry name" value="MurNAc-LAA"/>
    <property type="match status" value="1"/>
</dbReference>
<name>A0A6M6E557_PRIMG</name>
<dbReference type="AlphaFoldDB" id="A0A6M6E557"/>
<feature type="domain" description="LysM" evidence="5">
    <location>
        <begin position="82"/>
        <end position="125"/>
    </location>
</feature>
<dbReference type="SUPFAM" id="SSF53187">
    <property type="entry name" value="Zn-dependent exopeptidases"/>
    <property type="match status" value="1"/>
</dbReference>
<gene>
    <name evidence="6" type="ORF">FDZ14_31800</name>
</gene>
<dbReference type="InterPro" id="IPR036779">
    <property type="entry name" value="LysM_dom_sf"/>
</dbReference>
<evidence type="ECO:0000313" key="7">
    <source>
        <dbReference type="Proteomes" id="UP000501076"/>
    </source>
</evidence>
<evidence type="ECO:0000256" key="3">
    <source>
        <dbReference type="SAM" id="SignalP"/>
    </source>
</evidence>
<dbReference type="EMBL" id="CP045273">
    <property type="protein sequence ID" value="QJX80676.1"/>
    <property type="molecule type" value="Genomic_DNA"/>
</dbReference>
<dbReference type="Pfam" id="PF01520">
    <property type="entry name" value="Amidase_3"/>
    <property type="match status" value="1"/>
</dbReference>
<dbReference type="SUPFAM" id="SSF54106">
    <property type="entry name" value="LysM domain"/>
    <property type="match status" value="3"/>
</dbReference>
<dbReference type="PANTHER" id="PTHR30404:SF0">
    <property type="entry name" value="N-ACETYLMURAMOYL-L-ALANINE AMIDASE AMIC"/>
    <property type="match status" value="1"/>
</dbReference>
<feature type="domain" description="LysM" evidence="5">
    <location>
        <begin position="25"/>
        <end position="68"/>
    </location>
</feature>
<feature type="domain" description="SH3b" evidence="4">
    <location>
        <begin position="208"/>
        <end position="268"/>
    </location>
</feature>
<dbReference type="SMART" id="SM00646">
    <property type="entry name" value="Ami_3"/>
    <property type="match status" value="1"/>
</dbReference>
<sequence length="552" mass="59242">MKKKLLFSTAAFLMVAPLTSVHAETVHTVQKGETLFSVSQKYKVSVSQLMSWNNLKSNSIYTGEVLSVSNPQSNLQGITGIQTYYVKKGDTLWSIATAYKTTVQQLMSLNKMSTSTVFVGQKLVVSQTNVSPTNPTSPSTSTQIYTVKAGDTLFSISRTYNVTVNNIMSWNNLKSSALYVGQKLSLNSSSISPSTPTPEPTTPSTPSKVYATVAATSLNLRNSPNGSVITTMPQGAKVEIIQTSNGWNQVKYGSYTGWASISYLKLVVSGDGSTSTPTPITPPPTTTVSYAYVTASALNMRTSPNGSVVTILPNGAKVQVISTSGNWSNVKYGSYTGWVSSDYLSTNSGGSPANSSGKIVVLDPGHGGADAGAVNGSYYEKNLTYALATKAKQYLENMGYRVYVTRTSSGSCLPVYTLTPDLQCRVDKAKTYDADAFVSIHINAAVPGAIGTESYYNANSSYDGSMNKQPSNSKILAQTVHSYFQPQMGSTDRGVHDSSLYVLRKNTVPATLIEIGFISDYRDLNKMINNTYQNNISNGIAKGINAYFAKVN</sequence>
<dbReference type="GO" id="GO:0030288">
    <property type="term" value="C:outer membrane-bounded periplasmic space"/>
    <property type="evidence" value="ECO:0007669"/>
    <property type="project" value="TreeGrafter"/>
</dbReference>
<dbReference type="GO" id="GO:0009253">
    <property type="term" value="P:peptidoglycan catabolic process"/>
    <property type="evidence" value="ECO:0007669"/>
    <property type="project" value="InterPro"/>
</dbReference>
<geneLocation type="plasmid" evidence="7">
    <name>pfdu301a</name>
</geneLocation>
<keyword evidence="2" id="KW-0961">Cell wall biogenesis/degradation</keyword>
<feature type="domain" description="LysM" evidence="5">
    <location>
        <begin position="143"/>
        <end position="186"/>
    </location>
</feature>
<feature type="chain" id="PRO_5026771261" evidence="3">
    <location>
        <begin position="24"/>
        <end position="552"/>
    </location>
</feature>